<dbReference type="PANTHER" id="PTHR43261:SF6">
    <property type="entry name" value="ELONGATION FACTOR G-LIKE PROTEIN"/>
    <property type="match status" value="1"/>
</dbReference>
<dbReference type="AlphaFoldDB" id="A0A024H9X3"/>
<dbReference type="PANTHER" id="PTHR43261">
    <property type="entry name" value="TRANSLATION ELONGATION FACTOR G-RELATED"/>
    <property type="match status" value="1"/>
</dbReference>
<sequence>MSNYSVEQIRTVALVGHGDTGKTLLAEALLQRSGAIPAMGSLERGDTLCDADPMERDYHHSLSAALVHLSHGDAHIQLIDTPGFPDFIGHALSALAAVDTALVVVNAQNGIELNTRRMMHWAGERGLCRMLVVNKIDAERVDLPGLLADLREAFGKEVLPLNLPAGGGTRVSDCFFAPDGDADFSSVEEAHQALVDQVVEVDEELMARYLEQGSIQPEELHEPFERALREGHLIPLCFVSARSGAGVGELLDVLARLAPNPTEGNPPLFERVDEAGGVTAFRSRPDPDAHVLAHVFKVVIDPFVGRMGVFRVHQGTVRRDMQLFAGDGRKPFKVGHLLRLQGRRHEEVPQLIPGDFGALTKIDELEFDVVLHDSHDEDHIRLQPLDFPVPMQGLAIEASRRGDEQRLAEVLQRLLAEDPCVRLDYNASTQETVLRGMGELHLRYLLERLTGSYKLEVSTRPPSVPYRETATRPAEGHSRHKKQTGGAGQFGEVFLRIEPLPRGAGFEFVDAIKGGVIPGQFIPSVEKGVRSALAAGPLAGFPVEDVKVTVYDGKSHSVDSKDIAFQNAGRKAMLDALRNAGGMVLEPVVSIAVTTPDANLGDITADLTGRRGQVLGTEPLSARVAMVRGQVPLAELDGYANRLKSITAGQGFYTLEASHYSAVPQDVQQRLSSGYKAVQEED</sequence>
<keyword evidence="2" id="KW-0547">Nucleotide-binding</keyword>
<dbReference type="PATRIC" id="fig|1301098.3.peg.208"/>
<dbReference type="GO" id="GO:0003924">
    <property type="term" value="F:GTPase activity"/>
    <property type="evidence" value="ECO:0007669"/>
    <property type="project" value="InterPro"/>
</dbReference>
<evidence type="ECO:0000256" key="1">
    <source>
        <dbReference type="ARBA" id="ARBA00017872"/>
    </source>
</evidence>
<dbReference type="InterPro" id="IPR047872">
    <property type="entry name" value="EFG_IV"/>
</dbReference>
<dbReference type="NCBIfam" id="TIGR00231">
    <property type="entry name" value="small_GTP"/>
    <property type="match status" value="1"/>
</dbReference>
<dbReference type="NCBIfam" id="NF009891">
    <property type="entry name" value="PRK13351.1-1"/>
    <property type="match status" value="1"/>
</dbReference>
<dbReference type="Gene3D" id="3.30.70.870">
    <property type="entry name" value="Elongation Factor G (Translational Gtpase), domain 3"/>
    <property type="match status" value="1"/>
</dbReference>
<proteinExistence type="predicted"/>
<dbReference type="STRING" id="1301098.PKB_0202"/>
<dbReference type="InterPro" id="IPR009000">
    <property type="entry name" value="Transl_B-barrel_sf"/>
</dbReference>
<dbReference type="InterPro" id="IPR014721">
    <property type="entry name" value="Ribsml_uS5_D2-typ_fold_subgr"/>
</dbReference>
<evidence type="ECO:0000256" key="3">
    <source>
        <dbReference type="ARBA" id="ARBA00022768"/>
    </source>
</evidence>
<dbReference type="OrthoDB" id="9804431at2"/>
<dbReference type="Pfam" id="PF00009">
    <property type="entry name" value="GTP_EFTU"/>
    <property type="match status" value="1"/>
</dbReference>
<dbReference type="PRINTS" id="PR00315">
    <property type="entry name" value="ELONGATNFCT"/>
</dbReference>
<protein>
    <recommendedName>
        <fullName evidence="1">Elongation factor G</fullName>
    </recommendedName>
</protein>
<dbReference type="CDD" id="cd01434">
    <property type="entry name" value="EFG_mtEFG1_IV"/>
    <property type="match status" value="1"/>
</dbReference>
<dbReference type="SUPFAM" id="SSF52540">
    <property type="entry name" value="P-loop containing nucleoside triphosphate hydrolases"/>
    <property type="match status" value="1"/>
</dbReference>
<feature type="domain" description="Tr-type G" evidence="8">
    <location>
        <begin position="7"/>
        <end position="262"/>
    </location>
</feature>
<dbReference type="SUPFAM" id="SSF54980">
    <property type="entry name" value="EF-G C-terminal domain-like"/>
    <property type="match status" value="2"/>
</dbReference>
<dbReference type="SMART" id="SM00838">
    <property type="entry name" value="EFG_C"/>
    <property type="match status" value="1"/>
</dbReference>
<dbReference type="InterPro" id="IPR020568">
    <property type="entry name" value="Ribosomal_Su5_D2-typ_SF"/>
</dbReference>
<evidence type="ECO:0000259" key="8">
    <source>
        <dbReference type="PROSITE" id="PS51722"/>
    </source>
</evidence>
<reference evidence="9 10" key="2">
    <citation type="submission" date="2014-05" db="EMBL/GenBank/DDBJ databases">
        <title>Genome sequence of the 3-chlorobenzoate degrading bacterium Pseudomonas knackmussii B13 shows multiple evidence for horizontal gene transfer.</title>
        <authorList>
            <person name="Miyazaki R."/>
            <person name="Bertelli C."/>
            <person name="Falquet L."/>
            <person name="Robinson-Rechavi M."/>
            <person name="Gharib W."/>
            <person name="Roy S."/>
            <person name="Van der Meer J.R."/>
        </authorList>
    </citation>
    <scope>NUCLEOTIDE SEQUENCE [LARGE SCALE GENOMIC DNA]</scope>
    <source>
        <strain evidence="9 10">B13</strain>
    </source>
</reference>
<dbReference type="InterPro" id="IPR005517">
    <property type="entry name" value="Transl_elong_EFG/EF2_IV"/>
</dbReference>
<evidence type="ECO:0000256" key="4">
    <source>
        <dbReference type="ARBA" id="ARBA00022917"/>
    </source>
</evidence>
<dbReference type="Proteomes" id="UP000025241">
    <property type="component" value="Chromosome I"/>
</dbReference>
<evidence type="ECO:0000256" key="5">
    <source>
        <dbReference type="ARBA" id="ARBA00023134"/>
    </source>
</evidence>
<keyword evidence="3" id="KW-0251">Elongation factor</keyword>
<evidence type="ECO:0000256" key="6">
    <source>
        <dbReference type="ARBA" id="ARBA00024731"/>
    </source>
</evidence>
<keyword evidence="4" id="KW-0648">Protein biosynthesis</keyword>
<dbReference type="Gene3D" id="3.40.50.300">
    <property type="entry name" value="P-loop containing nucleotide triphosphate hydrolases"/>
    <property type="match status" value="1"/>
</dbReference>
<dbReference type="SUPFAM" id="SSF54211">
    <property type="entry name" value="Ribosomal protein S5 domain 2-like"/>
    <property type="match status" value="1"/>
</dbReference>
<dbReference type="CDD" id="cd03713">
    <property type="entry name" value="EFG_mtEFG_C"/>
    <property type="match status" value="1"/>
</dbReference>
<dbReference type="InterPro" id="IPR027417">
    <property type="entry name" value="P-loop_NTPase"/>
</dbReference>
<organism evidence="9 10">
    <name type="scientific">Pseudomonas knackmussii (strain DSM 6978 / CCUG 54928 / LMG 23759 / B13)</name>
    <dbReference type="NCBI Taxonomy" id="1301098"/>
    <lineage>
        <taxon>Bacteria</taxon>
        <taxon>Pseudomonadati</taxon>
        <taxon>Pseudomonadota</taxon>
        <taxon>Gammaproteobacteria</taxon>
        <taxon>Pseudomonadales</taxon>
        <taxon>Pseudomonadaceae</taxon>
        <taxon>Pseudomonas</taxon>
    </lineage>
</organism>
<dbReference type="RefSeq" id="WP_043248260.1">
    <property type="nucleotide sequence ID" value="NZ_HG322950.1"/>
</dbReference>
<dbReference type="Gene3D" id="2.40.30.10">
    <property type="entry name" value="Translation factors"/>
    <property type="match status" value="1"/>
</dbReference>
<dbReference type="Pfam" id="PF00679">
    <property type="entry name" value="EFG_C"/>
    <property type="match status" value="1"/>
</dbReference>
<comment type="function">
    <text evidence="6">Catalyzes the GTP-dependent ribosomal translocation step during translation elongation. During this step, the ribosome changes from the pre-translocational (PRE) to the post-translocational (POST) state as the newly formed A-site-bound peptidyl-tRNA and P-site-bound deacylated tRNA move to the P and E sites, respectively. Catalyzes the coordinated movement of the two tRNA molecules, the mRNA and conformational changes in the ribosome.</text>
</comment>
<dbReference type="InterPro" id="IPR041095">
    <property type="entry name" value="EFG_II"/>
</dbReference>
<dbReference type="Gene3D" id="3.30.230.10">
    <property type="match status" value="1"/>
</dbReference>
<dbReference type="GO" id="GO:0003746">
    <property type="term" value="F:translation elongation factor activity"/>
    <property type="evidence" value="ECO:0007669"/>
    <property type="project" value="UniProtKB-KW"/>
</dbReference>
<evidence type="ECO:0000256" key="2">
    <source>
        <dbReference type="ARBA" id="ARBA00022741"/>
    </source>
</evidence>
<keyword evidence="5" id="KW-0342">GTP-binding</keyword>
<dbReference type="HOGENOM" id="CLU_002794_4_2_6"/>
<dbReference type="InterPro" id="IPR053905">
    <property type="entry name" value="EF-G-like_DII"/>
</dbReference>
<dbReference type="PROSITE" id="PS51722">
    <property type="entry name" value="G_TR_2"/>
    <property type="match status" value="1"/>
</dbReference>
<dbReference type="InterPro" id="IPR000795">
    <property type="entry name" value="T_Tr_GTP-bd_dom"/>
</dbReference>
<dbReference type="Pfam" id="PF14492">
    <property type="entry name" value="EFG_III"/>
    <property type="match status" value="1"/>
</dbReference>
<accession>A0A024H9X3</accession>
<dbReference type="SMART" id="SM00889">
    <property type="entry name" value="EFG_IV"/>
    <property type="match status" value="1"/>
</dbReference>
<dbReference type="GO" id="GO:0005525">
    <property type="term" value="F:GTP binding"/>
    <property type="evidence" value="ECO:0007669"/>
    <property type="project" value="UniProtKB-KW"/>
</dbReference>
<evidence type="ECO:0000256" key="7">
    <source>
        <dbReference type="SAM" id="MobiDB-lite"/>
    </source>
</evidence>
<dbReference type="InterPro" id="IPR035649">
    <property type="entry name" value="EFG_V"/>
</dbReference>
<dbReference type="InterPro" id="IPR035647">
    <property type="entry name" value="EFG_III/V"/>
</dbReference>
<gene>
    <name evidence="9" type="ORF">PKB_0202</name>
</gene>
<dbReference type="Pfam" id="PF22042">
    <property type="entry name" value="EF-G_D2"/>
    <property type="match status" value="1"/>
</dbReference>
<dbReference type="eggNOG" id="COG0480">
    <property type="taxonomic scope" value="Bacteria"/>
</dbReference>
<dbReference type="Gene3D" id="3.30.70.240">
    <property type="match status" value="1"/>
</dbReference>
<reference evidence="9 10" key="1">
    <citation type="submission" date="2013-03" db="EMBL/GenBank/DDBJ databases">
        <authorList>
            <person name="Linke B."/>
        </authorList>
    </citation>
    <scope>NUCLEOTIDE SEQUENCE [LARGE SCALE GENOMIC DNA]</scope>
    <source>
        <strain evidence="9 10">B13</strain>
    </source>
</reference>
<dbReference type="NCBIfam" id="NF009381">
    <property type="entry name" value="PRK12740.1-5"/>
    <property type="match status" value="1"/>
</dbReference>
<dbReference type="InterPro" id="IPR000640">
    <property type="entry name" value="EFG_V-like"/>
</dbReference>
<evidence type="ECO:0000313" key="9">
    <source>
        <dbReference type="EMBL" id="CDF81581.1"/>
    </source>
</evidence>
<feature type="region of interest" description="Disordered" evidence="7">
    <location>
        <begin position="460"/>
        <end position="485"/>
    </location>
</feature>
<dbReference type="SUPFAM" id="SSF50447">
    <property type="entry name" value="Translation proteins"/>
    <property type="match status" value="1"/>
</dbReference>
<name>A0A024H9X3_PSEKB</name>
<dbReference type="GO" id="GO:0032790">
    <property type="term" value="P:ribosome disassembly"/>
    <property type="evidence" value="ECO:0007669"/>
    <property type="project" value="TreeGrafter"/>
</dbReference>
<dbReference type="EMBL" id="HG322950">
    <property type="protein sequence ID" value="CDF81581.1"/>
    <property type="molecule type" value="Genomic_DNA"/>
</dbReference>
<dbReference type="FunFam" id="3.30.70.240:FF:000001">
    <property type="entry name" value="Elongation factor G"/>
    <property type="match status" value="1"/>
</dbReference>
<dbReference type="GO" id="GO:0097216">
    <property type="term" value="F:guanosine tetraphosphate binding"/>
    <property type="evidence" value="ECO:0007669"/>
    <property type="project" value="UniProtKB-ARBA"/>
</dbReference>
<evidence type="ECO:0000313" key="10">
    <source>
        <dbReference type="Proteomes" id="UP000025241"/>
    </source>
</evidence>
<dbReference type="Pfam" id="PF03764">
    <property type="entry name" value="EFG_IV"/>
    <property type="match status" value="1"/>
</dbReference>
<keyword evidence="10" id="KW-1185">Reference proteome</keyword>
<dbReference type="CDD" id="cd04170">
    <property type="entry name" value="EF-G_bact"/>
    <property type="match status" value="1"/>
</dbReference>
<dbReference type="InterPro" id="IPR005225">
    <property type="entry name" value="Small_GTP-bd"/>
</dbReference>
<dbReference type="KEGG" id="pkc:PKB_0202"/>